<reference evidence="2 3" key="1">
    <citation type="submission" date="2019-12" db="EMBL/GenBank/DDBJ databases">
        <title>Rhizobium genotypes associated with high levels of biological nitrogen fixation by grain legumes in a temperate-maritime cropping system.</title>
        <authorList>
            <person name="Maluk M."/>
            <person name="Francesc Ferrando Molina F."/>
            <person name="Lopez Del Egido L."/>
            <person name="Lafos M."/>
            <person name="Langarica-Fuentes A."/>
            <person name="Gebre Yohannes G."/>
            <person name="Young M.W."/>
            <person name="Martin P."/>
            <person name="Gantlett R."/>
            <person name="Kenicer G."/>
            <person name="Hawes C."/>
            <person name="Begg G.S."/>
            <person name="Quilliam R.S."/>
            <person name="Squire G.R."/>
            <person name="Poole P.S."/>
            <person name="Young P.W."/>
            <person name="Iannetta P.M."/>
            <person name="James E.K."/>
        </authorList>
    </citation>
    <scope>NUCLEOTIDE SEQUENCE [LARGE SCALE GENOMIC DNA]</scope>
    <source>
        <strain evidence="2 3">JHI54</strain>
    </source>
</reference>
<accession>A0A7K3VL00</accession>
<comment type="caution">
    <text evidence="2">The sequence shown here is derived from an EMBL/GenBank/DDBJ whole genome shotgun (WGS) entry which is preliminary data.</text>
</comment>
<dbReference type="AlphaFoldDB" id="A0A7K3VL00"/>
<name>A0A7K3VL00_RHILE</name>
<protein>
    <submittedName>
        <fullName evidence="2">Uncharacterized protein</fullName>
    </submittedName>
</protein>
<dbReference type="Proteomes" id="UP000471705">
    <property type="component" value="Unassembled WGS sequence"/>
</dbReference>
<gene>
    <name evidence="2" type="ORF">GR257_21825</name>
</gene>
<dbReference type="EMBL" id="WUFV01000013">
    <property type="protein sequence ID" value="NEK17472.1"/>
    <property type="molecule type" value="Genomic_DNA"/>
</dbReference>
<organism evidence="2 3">
    <name type="scientific">Rhizobium leguminosarum</name>
    <dbReference type="NCBI Taxonomy" id="384"/>
    <lineage>
        <taxon>Bacteria</taxon>
        <taxon>Pseudomonadati</taxon>
        <taxon>Pseudomonadota</taxon>
        <taxon>Alphaproteobacteria</taxon>
        <taxon>Hyphomicrobiales</taxon>
        <taxon>Rhizobiaceae</taxon>
        <taxon>Rhizobium/Agrobacterium group</taxon>
        <taxon>Rhizobium</taxon>
    </lineage>
</organism>
<evidence type="ECO:0000313" key="3">
    <source>
        <dbReference type="Proteomes" id="UP000471705"/>
    </source>
</evidence>
<evidence type="ECO:0000313" key="2">
    <source>
        <dbReference type="EMBL" id="NEK17472.1"/>
    </source>
</evidence>
<sequence length="117" mass="12911">MSKVSGLGLPPPSSDHQTDGPGPFGGKLQPARCDHWQAHQLGHDGCEPTEPQRFFEGFENKFFADRFNVDDAIRVEADLSQRRGEKIRASETPNHLALGAGRDTCNKKRGCCPINRP</sequence>
<feature type="region of interest" description="Disordered" evidence="1">
    <location>
        <begin position="1"/>
        <end position="30"/>
    </location>
</feature>
<proteinExistence type="predicted"/>
<evidence type="ECO:0000256" key="1">
    <source>
        <dbReference type="SAM" id="MobiDB-lite"/>
    </source>
</evidence>